<dbReference type="GO" id="GO:0019634">
    <property type="term" value="P:organic phosphonate metabolic process"/>
    <property type="evidence" value="ECO:0007669"/>
    <property type="project" value="InterPro"/>
</dbReference>
<protein>
    <submittedName>
        <fullName evidence="1">Phosphonate C-P lyase system protein PhnH</fullName>
    </submittedName>
</protein>
<dbReference type="InterPro" id="IPR038058">
    <property type="entry name" value="PhnH-like_sp"/>
</dbReference>
<accession>A0A1E5XL77</accession>
<dbReference type="Pfam" id="PF05845">
    <property type="entry name" value="PhnH"/>
    <property type="match status" value="1"/>
</dbReference>
<reference evidence="1 2" key="1">
    <citation type="journal article" date="2015" name="Genome Announc.">
        <title>Genome Assemblies of Three Soil-Associated Devosia species: D. insulae, D. limi, and D. soli.</title>
        <authorList>
            <person name="Hassan Y.I."/>
            <person name="Lepp D."/>
            <person name="Zhou T."/>
        </authorList>
    </citation>
    <scope>NUCLEOTIDE SEQUENCE [LARGE SCALE GENOMIC DNA]</scope>
    <source>
        <strain evidence="1 2">DS-56</strain>
    </source>
</reference>
<dbReference type="Gene3D" id="3.40.50.11310">
    <property type="entry name" value="Bacterial phosphonate metabolism protein PhnH"/>
    <property type="match status" value="1"/>
</dbReference>
<keyword evidence="1" id="KW-0456">Lyase</keyword>
<dbReference type="NCBIfam" id="TIGR03292">
    <property type="entry name" value="PhnH_redo"/>
    <property type="match status" value="1"/>
</dbReference>
<gene>
    <name evidence="1" type="ORF">VW23_026130</name>
</gene>
<sequence length="196" mass="20459">MDTTIEGGFADLVLGAQSVFRAVMEALARPGSVQSIASDAAPPAPLTPELGAVALTLCDHDTLVWLDPVLAANEAVVAWLAFHCGAPLTSDIGAAAFALVSDVTLLPRIDAFGQGTDEYPDRSTTVVLAVGSAAKPVTLKGPGIKDQFSTQLPLPDGDFIEQWAENRARFPRGVDLLLVRAGTVVGLPRTTRISEA</sequence>
<dbReference type="EMBL" id="LAJE02000287">
    <property type="protein sequence ID" value="OEO29338.1"/>
    <property type="molecule type" value="Genomic_DNA"/>
</dbReference>
<keyword evidence="2" id="KW-1185">Reference proteome</keyword>
<dbReference type="RefSeq" id="WP_069911387.1">
    <property type="nucleotide sequence ID" value="NZ_LAJE02000287.1"/>
</dbReference>
<organism evidence="1 2">
    <name type="scientific">Devosia insulae DS-56</name>
    <dbReference type="NCBI Taxonomy" id="1116389"/>
    <lineage>
        <taxon>Bacteria</taxon>
        <taxon>Pseudomonadati</taxon>
        <taxon>Pseudomonadota</taxon>
        <taxon>Alphaproteobacteria</taxon>
        <taxon>Hyphomicrobiales</taxon>
        <taxon>Devosiaceae</taxon>
        <taxon>Devosia</taxon>
    </lineage>
</organism>
<dbReference type="PIRSF" id="PIRSF020680">
    <property type="entry name" value="PhnH"/>
    <property type="match status" value="1"/>
</dbReference>
<dbReference type="GO" id="GO:0016829">
    <property type="term" value="F:lyase activity"/>
    <property type="evidence" value="ECO:0007669"/>
    <property type="project" value="UniProtKB-KW"/>
</dbReference>
<proteinExistence type="predicted"/>
<evidence type="ECO:0000313" key="1">
    <source>
        <dbReference type="EMBL" id="OEO29338.1"/>
    </source>
</evidence>
<evidence type="ECO:0000313" key="2">
    <source>
        <dbReference type="Proteomes" id="UP000095463"/>
    </source>
</evidence>
<dbReference type="OrthoDB" id="9814509at2"/>
<name>A0A1E5XL77_9HYPH</name>
<dbReference type="Proteomes" id="UP000095463">
    <property type="component" value="Unassembled WGS sequence"/>
</dbReference>
<dbReference type="InterPro" id="IPR008772">
    <property type="entry name" value="Phosphonate_metab_PhnH"/>
</dbReference>
<comment type="caution">
    <text evidence="1">The sequence shown here is derived from an EMBL/GenBank/DDBJ whole genome shotgun (WGS) entry which is preliminary data.</text>
</comment>
<dbReference type="SUPFAM" id="SSF159709">
    <property type="entry name" value="PhnH-like"/>
    <property type="match status" value="1"/>
</dbReference>
<dbReference type="AlphaFoldDB" id="A0A1E5XL77"/>